<reference evidence="1 2" key="2">
    <citation type="submission" date="2018-11" db="EMBL/GenBank/DDBJ databases">
        <authorList>
            <consortium name="Pathogen Informatics"/>
        </authorList>
    </citation>
    <scope>NUCLEOTIDE SEQUENCE [LARGE SCALE GENOMIC DNA]</scope>
    <source>
        <strain evidence="1">Dakar</strain>
        <strain evidence="2">Dakar, Senegal</strain>
    </source>
</reference>
<name>A0A183KPX7_9TREM</name>
<evidence type="ECO:0000313" key="2">
    <source>
        <dbReference type="Proteomes" id="UP000279833"/>
    </source>
</evidence>
<evidence type="ECO:0000313" key="3">
    <source>
        <dbReference type="WBParaSite" id="SCUD_0001711201-mRNA-1"/>
    </source>
</evidence>
<reference evidence="3" key="1">
    <citation type="submission" date="2016-06" db="UniProtKB">
        <authorList>
            <consortium name="WormBaseParasite"/>
        </authorList>
    </citation>
    <scope>IDENTIFICATION</scope>
</reference>
<dbReference type="Proteomes" id="UP000279833">
    <property type="component" value="Unassembled WGS sequence"/>
</dbReference>
<sequence length="32" mass="3413">MNNPALLSVIDDGISFKCVLNSLSISHTASQH</sequence>
<keyword evidence="2" id="KW-1185">Reference proteome</keyword>
<organism evidence="3">
    <name type="scientific">Schistosoma curassoni</name>
    <dbReference type="NCBI Taxonomy" id="6186"/>
    <lineage>
        <taxon>Eukaryota</taxon>
        <taxon>Metazoa</taxon>
        <taxon>Spiralia</taxon>
        <taxon>Lophotrochozoa</taxon>
        <taxon>Platyhelminthes</taxon>
        <taxon>Trematoda</taxon>
        <taxon>Digenea</taxon>
        <taxon>Strigeidida</taxon>
        <taxon>Schistosomatoidea</taxon>
        <taxon>Schistosomatidae</taxon>
        <taxon>Schistosoma</taxon>
    </lineage>
</organism>
<gene>
    <name evidence="1" type="ORF">SCUD_LOCUS17108</name>
</gene>
<dbReference type="AlphaFoldDB" id="A0A183KPX7"/>
<dbReference type="WBParaSite" id="SCUD_0001711201-mRNA-1">
    <property type="protein sequence ID" value="SCUD_0001711201-mRNA-1"/>
    <property type="gene ID" value="SCUD_0001711201"/>
</dbReference>
<accession>A0A183KPX7</accession>
<dbReference type="EMBL" id="UZAK01039387">
    <property type="protein sequence ID" value="VDP62865.1"/>
    <property type="molecule type" value="Genomic_DNA"/>
</dbReference>
<protein>
    <submittedName>
        <fullName evidence="3">Transcriptional regulator</fullName>
    </submittedName>
</protein>
<evidence type="ECO:0000313" key="1">
    <source>
        <dbReference type="EMBL" id="VDP62865.1"/>
    </source>
</evidence>
<proteinExistence type="predicted"/>